<keyword evidence="4" id="KW-1185">Reference proteome</keyword>
<proteinExistence type="inferred from homology"/>
<accession>A0A136INA3</accession>
<dbReference type="InterPro" id="IPR010357">
    <property type="entry name" value="TXNDC17_dom"/>
</dbReference>
<dbReference type="EMBL" id="KQ964268">
    <property type="protein sequence ID" value="KXJ86364.1"/>
    <property type="molecule type" value="Genomic_DNA"/>
</dbReference>
<dbReference type="SUPFAM" id="SSF52833">
    <property type="entry name" value="Thioredoxin-like"/>
    <property type="match status" value="1"/>
</dbReference>
<dbReference type="Proteomes" id="UP000070501">
    <property type="component" value="Unassembled WGS sequence"/>
</dbReference>
<dbReference type="InParanoid" id="A0A136INA3"/>
<feature type="domain" description="Thioredoxin" evidence="2">
    <location>
        <begin position="20"/>
        <end position="111"/>
    </location>
</feature>
<dbReference type="Gene3D" id="3.40.30.10">
    <property type="entry name" value="Glutaredoxin"/>
    <property type="match status" value="1"/>
</dbReference>
<evidence type="ECO:0000313" key="3">
    <source>
        <dbReference type="EMBL" id="KXJ86364.1"/>
    </source>
</evidence>
<comment type="similarity">
    <text evidence="1">Belongs to the thioredoxin family.</text>
</comment>
<evidence type="ECO:0000313" key="4">
    <source>
        <dbReference type="Proteomes" id="UP000070501"/>
    </source>
</evidence>
<reference evidence="4" key="1">
    <citation type="submission" date="2016-02" db="EMBL/GenBank/DDBJ databases">
        <title>Draft genome sequence of Microdochium bolleyi, a fungal endophyte of beachgrass.</title>
        <authorList>
            <consortium name="DOE Joint Genome Institute"/>
            <person name="David A.S."/>
            <person name="May G."/>
            <person name="Haridas S."/>
            <person name="Lim J."/>
            <person name="Wang M."/>
            <person name="Labutti K."/>
            <person name="Lipzen A."/>
            <person name="Barry K."/>
            <person name="Grigoriev I.V."/>
        </authorList>
    </citation>
    <scope>NUCLEOTIDE SEQUENCE [LARGE SCALE GENOMIC DNA]</scope>
    <source>
        <strain evidence="4">J235TASD1</strain>
    </source>
</reference>
<dbReference type="InterPro" id="IPR045108">
    <property type="entry name" value="TXNDC17-like"/>
</dbReference>
<dbReference type="GO" id="GO:0005829">
    <property type="term" value="C:cytosol"/>
    <property type="evidence" value="ECO:0007669"/>
    <property type="project" value="TreeGrafter"/>
</dbReference>
<dbReference type="InterPro" id="IPR036249">
    <property type="entry name" value="Thioredoxin-like_sf"/>
</dbReference>
<dbReference type="PANTHER" id="PTHR12452:SF0">
    <property type="entry name" value="THIOREDOXIN DOMAIN-CONTAINING PROTEIN 17"/>
    <property type="match status" value="1"/>
</dbReference>
<dbReference type="OrthoDB" id="78947at2759"/>
<protein>
    <recommendedName>
        <fullName evidence="2">Thioredoxin domain-containing protein</fullName>
    </recommendedName>
</protein>
<gene>
    <name evidence="3" type="ORF">Micbo1qcDRAFT_140279</name>
</gene>
<name>A0A136INA3_9PEZI</name>
<dbReference type="Pfam" id="PF06110">
    <property type="entry name" value="TXD17-like_Trx"/>
    <property type="match status" value="1"/>
</dbReference>
<sequence>MPLINASAPPAVEGTKGTQYVVFFASGEPSWCPDCRDAVPALEAVFGSDSAPAAHLVRVGERPEWRTPDNKYRNAPWNVNCVPSVVRYEDGREVARLGDQESQQESALRKLIQ</sequence>
<dbReference type="AlphaFoldDB" id="A0A136INA3"/>
<dbReference type="GO" id="GO:0047134">
    <property type="term" value="F:protein-disulfide reductase [NAD(P)H] activity"/>
    <property type="evidence" value="ECO:0007669"/>
    <property type="project" value="InterPro"/>
</dbReference>
<evidence type="ECO:0000259" key="2">
    <source>
        <dbReference type="Pfam" id="PF06110"/>
    </source>
</evidence>
<organism evidence="3 4">
    <name type="scientific">Microdochium bolleyi</name>
    <dbReference type="NCBI Taxonomy" id="196109"/>
    <lineage>
        <taxon>Eukaryota</taxon>
        <taxon>Fungi</taxon>
        <taxon>Dikarya</taxon>
        <taxon>Ascomycota</taxon>
        <taxon>Pezizomycotina</taxon>
        <taxon>Sordariomycetes</taxon>
        <taxon>Xylariomycetidae</taxon>
        <taxon>Xylariales</taxon>
        <taxon>Microdochiaceae</taxon>
        <taxon>Microdochium</taxon>
    </lineage>
</organism>
<dbReference type="STRING" id="196109.A0A136INA3"/>
<evidence type="ECO:0000256" key="1">
    <source>
        <dbReference type="ARBA" id="ARBA00008987"/>
    </source>
</evidence>
<dbReference type="PANTHER" id="PTHR12452">
    <property type="entry name" value="42-9-9 PROTEIN-RELATED"/>
    <property type="match status" value="1"/>
</dbReference>